<dbReference type="RefSeq" id="WP_013017644.1">
    <property type="nucleotide sequence ID" value="NC_013947.1"/>
</dbReference>
<proteinExistence type="predicted"/>
<dbReference type="KEGG" id="sna:Snas_2390"/>
<accession>D3Q4P3</accession>
<dbReference type="HOGENOM" id="CLU_097062_2_0_11"/>
<dbReference type="OrthoDB" id="4548523at2"/>
<organism evidence="1 2">
    <name type="scientific">Stackebrandtia nassauensis (strain DSM 44728 / CIP 108903 / NRRL B-16338 / NBRC 102104 / LLR-40K-21)</name>
    <dbReference type="NCBI Taxonomy" id="446470"/>
    <lineage>
        <taxon>Bacteria</taxon>
        <taxon>Bacillati</taxon>
        <taxon>Actinomycetota</taxon>
        <taxon>Actinomycetes</taxon>
        <taxon>Glycomycetales</taxon>
        <taxon>Glycomycetaceae</taxon>
        <taxon>Stackebrandtia</taxon>
    </lineage>
</organism>
<protein>
    <recommendedName>
        <fullName evidence="3">Mini-circle protein</fullName>
    </recommendedName>
</protein>
<name>D3Q4P3_STANL</name>
<dbReference type="eggNOG" id="COG2318">
    <property type="taxonomic scope" value="Bacteria"/>
</dbReference>
<dbReference type="InterPro" id="IPR007061">
    <property type="entry name" value="MST-like"/>
</dbReference>
<dbReference type="STRING" id="446470.Snas_2390"/>
<keyword evidence="2" id="KW-1185">Reference proteome</keyword>
<dbReference type="Gene3D" id="1.20.120.450">
    <property type="entry name" value="dinb family like domain"/>
    <property type="match status" value="1"/>
</dbReference>
<sequence length="170" mass="19598">MTVERVRAPRTAPDREMLESWLDFHRATLLLKCDGVPTDRLADRTVPPSSLSLLGLVRHMVDVERHWFLHVLPGVPRERGLYWTEDNPDGEFENIGAEDVEDAFKQFDVACELARENAAGIEDLDWQTPPDRHGRVYTLRWIYVHMIEEYARHNGHADLIREALDGVTGE</sequence>
<dbReference type="Pfam" id="PF04978">
    <property type="entry name" value="MST"/>
    <property type="match status" value="1"/>
</dbReference>
<dbReference type="Proteomes" id="UP000000844">
    <property type="component" value="Chromosome"/>
</dbReference>
<gene>
    <name evidence="1" type="ordered locus">Snas_2390</name>
</gene>
<dbReference type="SUPFAM" id="SSF109854">
    <property type="entry name" value="DinB/YfiT-like putative metalloenzymes"/>
    <property type="match status" value="1"/>
</dbReference>
<evidence type="ECO:0000313" key="1">
    <source>
        <dbReference type="EMBL" id="ADD42073.1"/>
    </source>
</evidence>
<evidence type="ECO:0000313" key="2">
    <source>
        <dbReference type="Proteomes" id="UP000000844"/>
    </source>
</evidence>
<dbReference type="EMBL" id="CP001778">
    <property type="protein sequence ID" value="ADD42073.1"/>
    <property type="molecule type" value="Genomic_DNA"/>
</dbReference>
<evidence type="ECO:0008006" key="3">
    <source>
        <dbReference type="Google" id="ProtNLM"/>
    </source>
</evidence>
<dbReference type="AlphaFoldDB" id="D3Q4P3"/>
<dbReference type="InterPro" id="IPR034660">
    <property type="entry name" value="DinB/YfiT-like"/>
</dbReference>
<reference evidence="1 2" key="1">
    <citation type="journal article" date="2009" name="Stand. Genomic Sci.">
        <title>Complete genome sequence of Stackebrandtia nassauensis type strain (LLR-40K-21).</title>
        <authorList>
            <person name="Munk C."/>
            <person name="Lapidus A."/>
            <person name="Copeland A."/>
            <person name="Jando M."/>
            <person name="Mayilraj S."/>
            <person name="Glavina Del Rio T."/>
            <person name="Nolan M."/>
            <person name="Chen F."/>
            <person name="Lucas S."/>
            <person name="Tice H."/>
            <person name="Cheng J.F."/>
            <person name="Han C."/>
            <person name="Detter J.C."/>
            <person name="Bruce D."/>
            <person name="Goodwin L."/>
            <person name="Chain P."/>
            <person name="Pitluck S."/>
            <person name="Goker M."/>
            <person name="Ovchinikova G."/>
            <person name="Pati A."/>
            <person name="Ivanova N."/>
            <person name="Mavromatis K."/>
            <person name="Chen A."/>
            <person name="Palaniappan K."/>
            <person name="Land M."/>
            <person name="Hauser L."/>
            <person name="Chang Y.J."/>
            <person name="Jeffries C.D."/>
            <person name="Bristow J."/>
            <person name="Eisen J.A."/>
            <person name="Markowitz V."/>
            <person name="Hugenholtz P."/>
            <person name="Kyrpides N.C."/>
            <person name="Klenk H.P."/>
        </authorList>
    </citation>
    <scope>NUCLEOTIDE SEQUENCE [LARGE SCALE GENOMIC DNA]</scope>
    <source>
        <strain evidence="2">DSM 44728 / CIP 108903 / NRRL B-16338 / NBRC 102104 / LLR-40K-21</strain>
    </source>
</reference>